<evidence type="ECO:0000259" key="3">
    <source>
        <dbReference type="Pfam" id="PF06439"/>
    </source>
</evidence>
<feature type="region of interest" description="Disordered" evidence="1">
    <location>
        <begin position="29"/>
        <end position="62"/>
    </location>
</feature>
<dbReference type="GO" id="GO:0016787">
    <property type="term" value="F:hydrolase activity"/>
    <property type="evidence" value="ECO:0007669"/>
    <property type="project" value="InterPro"/>
</dbReference>
<dbReference type="InterPro" id="IPR010496">
    <property type="entry name" value="AL/BT2_dom"/>
</dbReference>
<sequence precursor="true">MRSGKLTCGVLSMFISLSLAGCLKVEHPSPPAKTNAEPQVGESPEAKPKPSPAPPGDVIPDTGLTKAEIEEGWIALFDGHSLYGWKPNNDVNWHVEEEVIKASTGEPGLLLTTSPFADYELRFDFKLAPETNSGMFLRTTFDPKDPTQDCYELNLCDTKTEFPTGSLVGRSKIKEAVPASTDWQTFHVRVEGPQFQASLNGKEVLNFKDTSENQRDIGFIGLQKNEGAVEFRNIYLKPLRMMTLFNGVDLAGWQVVPGSQSKFEVVDKTIHVTAEKQGYLETEDTFDNFLFQASAKSNGEALNSGYFFRAIKGTESGMANGYEVQIHNGFKDNDRTKPENAGTGAIFRRTEARRVVSNDHEWFTTTLNAYGSHIAVWIDGYQVTDWEDTRKPDDNPRKGLRLKAGHISLQGHDPTTDLNFKDLKLSNLPGESSPAAKSGK</sequence>
<name>A0A517PMZ5_9PLAN</name>
<evidence type="ECO:0000256" key="2">
    <source>
        <dbReference type="SAM" id="SignalP"/>
    </source>
</evidence>
<dbReference type="Pfam" id="PF06439">
    <property type="entry name" value="3keto-disac_hyd"/>
    <property type="match status" value="2"/>
</dbReference>
<feature type="domain" description="3-keto-alpha-glucoside-1,2-lyase/3-keto-2-hydroxy-glucal hydratase" evidence="3">
    <location>
        <begin position="243"/>
        <end position="425"/>
    </location>
</feature>
<dbReference type="OrthoDB" id="211384at2"/>
<dbReference type="Gene3D" id="2.60.120.560">
    <property type="entry name" value="Exo-inulinase, domain 1"/>
    <property type="match status" value="2"/>
</dbReference>
<evidence type="ECO:0000313" key="4">
    <source>
        <dbReference type="EMBL" id="QDT20754.1"/>
    </source>
</evidence>
<dbReference type="RefSeq" id="WP_145184019.1">
    <property type="nucleotide sequence ID" value="NZ_CP036266.1"/>
</dbReference>
<proteinExistence type="predicted"/>
<dbReference type="EMBL" id="CP036266">
    <property type="protein sequence ID" value="QDT20754.1"/>
    <property type="molecule type" value="Genomic_DNA"/>
</dbReference>
<accession>A0A517PMZ5</accession>
<dbReference type="Proteomes" id="UP000320421">
    <property type="component" value="Chromosome"/>
</dbReference>
<protein>
    <recommendedName>
        <fullName evidence="3">3-keto-alpha-glucoside-1,2-lyase/3-keto-2-hydroxy-glucal hydratase domain-containing protein</fullName>
    </recommendedName>
</protein>
<organism evidence="4 5">
    <name type="scientific">Gimesia chilikensis</name>
    <dbReference type="NCBI Taxonomy" id="2605989"/>
    <lineage>
        <taxon>Bacteria</taxon>
        <taxon>Pseudomonadati</taxon>
        <taxon>Planctomycetota</taxon>
        <taxon>Planctomycetia</taxon>
        <taxon>Planctomycetales</taxon>
        <taxon>Planctomycetaceae</taxon>
        <taxon>Gimesia</taxon>
    </lineage>
</organism>
<keyword evidence="5" id="KW-1185">Reference proteome</keyword>
<feature type="chain" id="PRO_5021893258" description="3-keto-alpha-glucoside-1,2-lyase/3-keto-2-hydroxy-glucal hydratase domain-containing protein" evidence="2">
    <location>
        <begin position="21"/>
        <end position="440"/>
    </location>
</feature>
<dbReference type="PROSITE" id="PS51257">
    <property type="entry name" value="PROKAR_LIPOPROTEIN"/>
    <property type="match status" value="1"/>
</dbReference>
<evidence type="ECO:0000313" key="5">
    <source>
        <dbReference type="Proteomes" id="UP000320421"/>
    </source>
</evidence>
<feature type="region of interest" description="Disordered" evidence="1">
    <location>
        <begin position="411"/>
        <end position="440"/>
    </location>
</feature>
<reference evidence="4 5" key="1">
    <citation type="submission" date="2019-02" db="EMBL/GenBank/DDBJ databases">
        <title>Deep-cultivation of Planctomycetes and their phenomic and genomic characterization uncovers novel biology.</title>
        <authorList>
            <person name="Wiegand S."/>
            <person name="Jogler M."/>
            <person name="Boedeker C."/>
            <person name="Pinto D."/>
            <person name="Vollmers J."/>
            <person name="Rivas-Marin E."/>
            <person name="Kohn T."/>
            <person name="Peeters S.H."/>
            <person name="Heuer A."/>
            <person name="Rast P."/>
            <person name="Oberbeckmann S."/>
            <person name="Bunk B."/>
            <person name="Jeske O."/>
            <person name="Meyerdierks A."/>
            <person name="Storesund J.E."/>
            <person name="Kallscheuer N."/>
            <person name="Luecker S."/>
            <person name="Lage O.M."/>
            <person name="Pohl T."/>
            <person name="Merkel B.J."/>
            <person name="Hornburger P."/>
            <person name="Mueller R.-W."/>
            <person name="Bruemmer F."/>
            <person name="Labrenz M."/>
            <person name="Spormann A.M."/>
            <person name="Op den Camp H."/>
            <person name="Overmann J."/>
            <person name="Amann R."/>
            <person name="Jetten M.S.M."/>
            <person name="Mascher T."/>
            <person name="Medema M.H."/>
            <person name="Devos D.P."/>
            <person name="Kaster A.-K."/>
            <person name="Ovreas L."/>
            <person name="Rohde M."/>
            <person name="Galperin M.Y."/>
            <person name="Jogler C."/>
        </authorList>
    </citation>
    <scope>NUCLEOTIDE SEQUENCE [LARGE SCALE GENOMIC DNA]</scope>
    <source>
        <strain evidence="4 5">HG66A1</strain>
    </source>
</reference>
<keyword evidence="2" id="KW-0732">Signal</keyword>
<dbReference type="AlphaFoldDB" id="A0A517PMZ5"/>
<evidence type="ECO:0000256" key="1">
    <source>
        <dbReference type="SAM" id="MobiDB-lite"/>
    </source>
</evidence>
<gene>
    <name evidence="4" type="ORF">HG66A1_25430</name>
</gene>
<feature type="signal peptide" evidence="2">
    <location>
        <begin position="1"/>
        <end position="20"/>
    </location>
</feature>
<feature type="domain" description="3-keto-alpha-glucoside-1,2-lyase/3-keto-2-hydroxy-glucal hydratase" evidence="3">
    <location>
        <begin position="72"/>
        <end position="237"/>
    </location>
</feature>